<keyword evidence="5 6" id="KW-0472">Membrane</keyword>
<dbReference type="GO" id="GO:0005789">
    <property type="term" value="C:endoplasmic reticulum membrane"/>
    <property type="evidence" value="ECO:0007669"/>
    <property type="project" value="UniProtKB-SubCell"/>
</dbReference>
<evidence type="ECO:0000256" key="3">
    <source>
        <dbReference type="ARBA" id="ARBA00022824"/>
    </source>
</evidence>
<keyword evidence="8" id="KW-1185">Reference proteome</keyword>
<feature type="transmembrane region" description="Helical" evidence="6">
    <location>
        <begin position="81"/>
        <end position="102"/>
    </location>
</feature>
<dbReference type="EMBL" id="AYKW01000034">
    <property type="protein sequence ID" value="PIL27149.1"/>
    <property type="molecule type" value="Genomic_DNA"/>
</dbReference>
<evidence type="ECO:0000256" key="4">
    <source>
        <dbReference type="ARBA" id="ARBA00022989"/>
    </source>
</evidence>
<dbReference type="InterPro" id="IPR024512">
    <property type="entry name" value="Ser_palmitoyltrfase_ssu-like"/>
</dbReference>
<name>A0A2G8S052_9APHY</name>
<reference evidence="7 8" key="1">
    <citation type="journal article" date="2015" name="Sci. Rep.">
        <title>Chromosome-level genome map provides insights into diverse defense mechanisms in the medicinal fungus Ganoderma sinense.</title>
        <authorList>
            <person name="Zhu Y."/>
            <person name="Xu J."/>
            <person name="Sun C."/>
            <person name="Zhou S."/>
            <person name="Xu H."/>
            <person name="Nelson D.R."/>
            <person name="Qian J."/>
            <person name="Song J."/>
            <person name="Luo H."/>
            <person name="Xiang L."/>
            <person name="Li Y."/>
            <person name="Xu Z."/>
            <person name="Ji A."/>
            <person name="Wang L."/>
            <person name="Lu S."/>
            <person name="Hayward A."/>
            <person name="Sun W."/>
            <person name="Li X."/>
            <person name="Schwartz D.C."/>
            <person name="Wang Y."/>
            <person name="Chen S."/>
        </authorList>
    </citation>
    <scope>NUCLEOTIDE SEQUENCE [LARGE SCALE GENOMIC DNA]</scope>
    <source>
        <strain evidence="7 8">ZZ0214-1</strain>
    </source>
</reference>
<dbReference type="STRING" id="1077348.A0A2G8S052"/>
<evidence type="ECO:0000256" key="1">
    <source>
        <dbReference type="ARBA" id="ARBA00004477"/>
    </source>
</evidence>
<keyword evidence="3" id="KW-0256">Endoplasmic reticulum</keyword>
<dbReference type="Pfam" id="PF11779">
    <property type="entry name" value="SPT_ssu-like"/>
    <property type="match status" value="1"/>
</dbReference>
<protein>
    <submittedName>
        <fullName evidence="7">Uncharacterized protein</fullName>
    </submittedName>
</protein>
<dbReference type="OrthoDB" id="202672at2759"/>
<organism evidence="7 8">
    <name type="scientific">Ganoderma sinense ZZ0214-1</name>
    <dbReference type="NCBI Taxonomy" id="1077348"/>
    <lineage>
        <taxon>Eukaryota</taxon>
        <taxon>Fungi</taxon>
        <taxon>Dikarya</taxon>
        <taxon>Basidiomycota</taxon>
        <taxon>Agaricomycotina</taxon>
        <taxon>Agaricomycetes</taxon>
        <taxon>Polyporales</taxon>
        <taxon>Polyporaceae</taxon>
        <taxon>Ganoderma</taxon>
    </lineage>
</organism>
<comment type="subcellular location">
    <subcellularLocation>
        <location evidence="1">Endoplasmic reticulum membrane</location>
        <topology evidence="1">Multi-pass membrane protein</topology>
    </subcellularLocation>
</comment>
<evidence type="ECO:0000256" key="2">
    <source>
        <dbReference type="ARBA" id="ARBA00022692"/>
    </source>
</evidence>
<evidence type="ECO:0000256" key="6">
    <source>
        <dbReference type="SAM" id="Phobius"/>
    </source>
</evidence>
<evidence type="ECO:0000256" key="5">
    <source>
        <dbReference type="ARBA" id="ARBA00023136"/>
    </source>
</evidence>
<evidence type="ECO:0000313" key="8">
    <source>
        <dbReference type="Proteomes" id="UP000230002"/>
    </source>
</evidence>
<keyword evidence="2 6" id="KW-0812">Transmembrane</keyword>
<sequence>MTVQAASSYPAAPSPIADPNYYTAEMSYAEWKREPTIIETLFRLRLPYRPPRSLVGKFLWRRRVWVEVTFALSMLEPWEKFLVLVVLYLALGLLLMATTLYLPHHVEVMSARTAYYLFGRDAASGVVAAGDLFRGAVNVSLASIASAGEYGASLAGWGSARAEL</sequence>
<comment type="caution">
    <text evidence="7">The sequence shown here is derived from an EMBL/GenBank/DDBJ whole genome shotgun (WGS) entry which is preliminary data.</text>
</comment>
<keyword evidence="4 6" id="KW-1133">Transmembrane helix</keyword>
<dbReference type="AlphaFoldDB" id="A0A2G8S052"/>
<gene>
    <name evidence="7" type="ORF">GSI_10290</name>
</gene>
<proteinExistence type="predicted"/>
<accession>A0A2G8S052</accession>
<dbReference type="Proteomes" id="UP000230002">
    <property type="component" value="Unassembled WGS sequence"/>
</dbReference>
<evidence type="ECO:0000313" key="7">
    <source>
        <dbReference type="EMBL" id="PIL27149.1"/>
    </source>
</evidence>